<feature type="compositionally biased region" description="Polar residues" evidence="1">
    <location>
        <begin position="3320"/>
        <end position="3332"/>
    </location>
</feature>
<keyword evidence="2" id="KW-1133">Transmembrane helix</keyword>
<organism evidence="3 4">
    <name type="scientific">Streptomyces carpaticus</name>
    <dbReference type="NCBI Taxonomy" id="285558"/>
    <lineage>
        <taxon>Bacteria</taxon>
        <taxon>Bacillati</taxon>
        <taxon>Actinomycetota</taxon>
        <taxon>Actinomycetes</taxon>
        <taxon>Kitasatosporales</taxon>
        <taxon>Streptomycetaceae</taxon>
        <taxon>Streptomyces</taxon>
    </lineage>
</organism>
<feature type="region of interest" description="Disordered" evidence="1">
    <location>
        <begin position="1"/>
        <end position="24"/>
    </location>
</feature>
<dbReference type="Proteomes" id="UP001577267">
    <property type="component" value="Unassembled WGS sequence"/>
</dbReference>
<sequence length="3339" mass="345563">MARPEDWSALGLKSDPTPGDPGQLDELITSQAKLVTLATTIDEGLTEVKNTADGAFVGKTADALRKIIDNDLRNYVSSFKEAHEKVQSALKTYVEVMRTEQSRADEALAAAAGLGEDDDAEREGYKSTAEDAKSNLESAASTAASAMREAGNSIDSPVNECDEFWKALGWLAIILIVPAIIVGGPLALFTLALNVALLIKTAVDFSRGKASVTELVLSILGVIAPTTKGLSVGKLWSGIKGGFKGGVAGGKAFFGITSAAQFGAMWIKGAGGLWQGFRFSSNFLKTNNLGLRFGANLNHFRFAPGMAGLSVINNVGVRSFQIGKLFAGAVFTVKNLPVNIWRGITGTQGLRFFLPVAANEIRLVGLGQALRIGFIDRGLFGMHRYGLDPAVLAGGASKVSGAAAAGVNIFSPPPGIGELVRFNHGGFGTMPPVNIGGGLTPGGLGSNFSAGVQVVSPPPISLNLANQNIGGVGFSLPPLPNMGALIADVPFSGVGAIGAPTLGPMVPVVSPPATGIGVVPVTNVGTSMPSVNTPAPGTVNVPAIGGNMPAVNAPGVGAVTVPGVGANMPAVNAPGVGAVTVPGVGANMPAVNAPGVGAVTVPGIGTNMPTVNAPGVGAVTVPGIGTNMPTVNAPGVGAVTTPGVGGVTVPGLGTNMPVVNAPGVGAVTTPGVGGVTVPGIGTNMPAVNAPGVGGVNVPGVGVSMPALNTPGVGGFNLPGITTSMPGVNTPGVGGVTVPGIGTNMPVVNAPGVGAISPSISSPGLGSFTNINVPGVGAVDAPGLGGLGKINTGGIGQAITPPTLNNVGAKFSSLQLNMPNIDARIVDLPSINAQMNAVPGTSGTPAPGSVSVPELGINLNSGQGLGHVNTPEINAISHVVPPAGATVTPPSVGAVTVPGVNGVTTPNVGSVGAITTPGVGNVTFPGVGNSIPPVTTPGVNNVTTPGAVTTPGVNGVTTPGAVTTPGVNGVTAPGAGNLAAGGTTNVGHAVTPPTLQNVGGTFDSLQLNVPNINTRIADLPTVNSQVSAVPNTGSTPAVGHVSVPDLGINLSGGHGAGRIDTPEITTTGQVNPGVGATLTPPSAQVAPPAGQVAPATGQVTPPPVATPATGAATPAVTPGTSPVGLGGTPHTPAPGGGHVNTPQVNAKHSGTPAAHEIGRVDLTQPAPPAKQPGIESLELKAGGAHPIPLSPMDLQALRTLGLFGPPPTLQVRMVTTPAANPLAHTYRDIPGLDGVAVRVEPPTESNRHFQVTITENAGNIPHLDARLEDGVLRVERVLSSGRTQRWDFDMVTHDLTAQPGTISFLEGLMESRGGTGSVGLTPLPPAPAASTSGTAVGSVAPGGPAPRAIDLPGLGGRQVELRFGPDGAINDVVPAPGGTDRVRVTPNGDRSTFDVDITVDARRSEHYSFNLAADGTVTFRGHRQDITLTHGDFNDVRVSVERAQDGGFRSADSPRPNTIVEANGVLQINPTGGGRVTVFYDANGAFGHRDLALAAGALQGIQTLRTTADGTISLIRLDGTVAPTPTAPIELTGGGTRVQFGGRDIVIGPNGDHTHNVITLTGADGNPVGVVHQPTSPPYAGPGAHPLDAVGNPINTTDLVRHGDTGFVLRTDDSLTFHAGNGDHTFTAPALRDTPLDGNFLRGGDNPRLYDQDGEPIGTATPQPGGAVRIQHGDHHLVLGPGRDHTHNVTTLTRPGTGPGAGNTTVGYLHVPVGGTHLTPGSHPVNAGGTDLTRLTVVRHGDDALVLHSTNELTFHHANGRLDFSAPALTGTPLNGTFLRGGDNPALFDANGGLVATPTPQPGGALRIQHGDHHLILGPGRDHTHNVTTLTGPGGTTVGHVHLPVGGARLTPGSHPVNAGGTDLTELTVVRHGNDGFVLRGTNELTFHGANGRHDFSAPALTGTPLNGTFLRTGAHPALLDPSGNPLAGVEVVAQPGGALRIQNGNQGIVVGPGRDHTHNVVALTDGNNTTVYAHIPVGDGRIAPGAHPLDAAGNPQTTVDLARHGNDGFRTTSGTHITVYKKDGSFDFATVRLGTTENSVRTFSVTTNGQTVTALDVVNNNTLAKVDDVRITQLDGGGFRFRSADGNTITLHGADGRVTTTARSTEVTVDGGNVTRFRVTHTDGTAGFDAIRLSDDVDGAFLRVDNNTLLDGNLATIDNPRATVTADGSNFRVTRGDDQGVSAGEYKVYDAGGKLVEQRINVFRDGELIQRQHLKITYTDGATKGTWSRIKTGATGAVIAPQPNRHIDLYDGGAVDMKGHGNGVVRLTHHGGAEVFMRRPLHNGNTLDVHTSSSGGDFGLTSQRPRWSEITPDGTIAQHGTRHWGESTRSWFDVTDTGRLSALSHRVRHFRVNPDGGHVLTEMDAVPAGQALTKGTWHRYDADFKHLAEGTRDWGHGRGWTDVAINPRTGNTVTVHEKFGRFQPTPHDVRRYQQLTVNADGSFKEGSWVSHAPTGKETGISKQMENGNWLESQRLAEQRPPVWYRNVLSPDIYFHTSLDNFSYLRSDNKFQISVWKESPTAGGTPTTKGISATSGNGTIQSINQAGDMVREVRKLGSGNELTVGDVKMPPGTVMQGKDLPWSEGADKLQGFRTFDTDAFTVTNTRPGPAPAPAPGAAANAPAPQPPVRPDLAARPDTNADTMIFQDRFRPDQATEGVNPYVRGDGDTRVARIGFDDGSLMEFRPSPAVRSGEGVTAGSGDRDFRLTVDSRSSDWTHYDIHGNVIGRSDTFTSGAGEQITVISKGAPDSKNLTWQAFDATGAEVASGIRKMAFNGKVGNKLYWDRESFQDFAPVRGSDGQVITGKTGPLLREHRMLADGTTLDAWKQTAADGTVTWHWNKIDRHGNIQPFGEVGDRTRMWIDADGARHADWQNGFRWEDTFTRDGTVFKIQEMPKQPNNGSTSIWSHDGPPRVREYHAQPPAAGTVGGANQDLRVWKEFDNGIEIRSRVDLGDGTFRETHEWTKQWRRYAEVNGTQYVINERTMSGYVYSYDPYGRVSLTGRELIDRFGNWAGGLLPGRAGEAATTAGTAPTSMPPAQLIGRDTNYLGLATEYRLYSRMYREVNDQQWTRPQVGAGESQYASFAGKSVRSITVDMAQEWIVDFLATLTITGIISAATDTEFTWLDVAKAAFGATIAAGVKGTFALGHFSDNRGGWTKVGNSQVDAGNPFTRRPNDDNAGSEYAGIEKVTRWRSGSYDYGVAIASGLIGGFISGAASAAIFGVKDAEGNLVKLEGLDALREGASAALGGLIGGISIGAGRTALTHDISGRWYHRQGALDIYGIPFLGKLGDKGFSLGFMGSWLREQIGPDWYTGGSGGGENPESTEGTDNAENTDSTEETN</sequence>
<evidence type="ECO:0000256" key="2">
    <source>
        <dbReference type="SAM" id="Phobius"/>
    </source>
</evidence>
<comment type="caution">
    <text evidence="3">The sequence shown here is derived from an EMBL/GenBank/DDBJ whole genome shotgun (WGS) entry which is preliminary data.</text>
</comment>
<feature type="region of interest" description="Disordered" evidence="1">
    <location>
        <begin position="3308"/>
        <end position="3339"/>
    </location>
</feature>
<dbReference type="RefSeq" id="WP_375062048.1">
    <property type="nucleotide sequence ID" value="NZ_JBHGBT010000004.1"/>
</dbReference>
<name>A0ABV4ZJN9_9ACTN</name>
<evidence type="ECO:0000313" key="3">
    <source>
        <dbReference type="EMBL" id="MFB4194020.1"/>
    </source>
</evidence>
<feature type="compositionally biased region" description="Low complexity" evidence="1">
    <location>
        <begin position="1082"/>
        <end position="1098"/>
    </location>
</feature>
<proteinExistence type="predicted"/>
<dbReference type="EMBL" id="JBHGBT010000004">
    <property type="protein sequence ID" value="MFB4194020.1"/>
    <property type="molecule type" value="Genomic_DNA"/>
</dbReference>
<feature type="region of interest" description="Disordered" evidence="1">
    <location>
        <begin position="1082"/>
        <end position="1125"/>
    </location>
</feature>
<accession>A0ABV4ZJN9</accession>
<feature type="compositionally biased region" description="Low complexity" evidence="1">
    <location>
        <begin position="1105"/>
        <end position="1122"/>
    </location>
</feature>
<gene>
    <name evidence="3" type="ORF">ACE11A_06570</name>
</gene>
<keyword evidence="2" id="KW-0812">Transmembrane</keyword>
<feature type="region of interest" description="Disordered" evidence="1">
    <location>
        <begin position="2602"/>
        <end position="2634"/>
    </location>
</feature>
<evidence type="ECO:0000313" key="4">
    <source>
        <dbReference type="Proteomes" id="UP001577267"/>
    </source>
</evidence>
<feature type="transmembrane region" description="Helical" evidence="2">
    <location>
        <begin position="170"/>
        <end position="199"/>
    </location>
</feature>
<evidence type="ECO:0000256" key="1">
    <source>
        <dbReference type="SAM" id="MobiDB-lite"/>
    </source>
</evidence>
<keyword evidence="2" id="KW-0472">Membrane</keyword>
<keyword evidence="4" id="KW-1185">Reference proteome</keyword>
<reference evidence="3 4" key="1">
    <citation type="submission" date="2024-09" db="EMBL/GenBank/DDBJ databases">
        <title>Draft genome sequence of multifaceted antimicrobials producing Streptomyces sp. strain FH1.</title>
        <authorList>
            <person name="Hassan F."/>
            <person name="Ali H."/>
            <person name="Hassan N."/>
            <person name="Nawaz A."/>
        </authorList>
    </citation>
    <scope>NUCLEOTIDE SEQUENCE [LARGE SCALE GENOMIC DNA]</scope>
    <source>
        <strain evidence="3 4">FH1</strain>
    </source>
</reference>
<protein>
    <submittedName>
        <fullName evidence="3">Uncharacterized protein</fullName>
    </submittedName>
</protein>